<dbReference type="GO" id="GO:0004673">
    <property type="term" value="F:protein histidine kinase activity"/>
    <property type="evidence" value="ECO:0007669"/>
    <property type="project" value="UniProtKB-EC"/>
</dbReference>
<keyword evidence="3" id="KW-0808">Transferase</keyword>
<dbReference type="InterPro" id="IPR036890">
    <property type="entry name" value="HATPase_C_sf"/>
</dbReference>
<feature type="transmembrane region" description="Helical" evidence="7">
    <location>
        <begin position="271"/>
        <end position="290"/>
    </location>
</feature>
<organism evidence="10 11">
    <name type="scientific">Acinetobacter rongchengensis</name>
    <dbReference type="NCBI Taxonomy" id="2419601"/>
    <lineage>
        <taxon>Bacteria</taxon>
        <taxon>Pseudomonadati</taxon>
        <taxon>Pseudomonadota</taxon>
        <taxon>Gammaproteobacteria</taxon>
        <taxon>Moraxellales</taxon>
        <taxon>Moraxellaceae</taxon>
        <taxon>Acinetobacter</taxon>
    </lineage>
</organism>
<proteinExistence type="predicted"/>
<dbReference type="Proteomes" id="UP000280405">
    <property type="component" value="Unassembled WGS sequence"/>
</dbReference>
<keyword evidence="5" id="KW-0902">Two-component regulatory system</keyword>
<dbReference type="RefSeq" id="WP_120383823.1">
    <property type="nucleotide sequence ID" value="NZ_RAXT01000012.1"/>
</dbReference>
<evidence type="ECO:0000256" key="6">
    <source>
        <dbReference type="SAM" id="Coils"/>
    </source>
</evidence>
<evidence type="ECO:0000256" key="3">
    <source>
        <dbReference type="ARBA" id="ARBA00022679"/>
    </source>
</evidence>
<dbReference type="CDD" id="cd16917">
    <property type="entry name" value="HATPase_UhpB-NarQ-NarX-like"/>
    <property type="match status" value="1"/>
</dbReference>
<dbReference type="AlphaFoldDB" id="A0A3A8EVT7"/>
<gene>
    <name evidence="10" type="ORF">D7V20_08225</name>
</gene>
<dbReference type="Gene3D" id="3.30.565.10">
    <property type="entry name" value="Histidine kinase-like ATPase, C-terminal domain"/>
    <property type="match status" value="1"/>
</dbReference>
<dbReference type="Gene3D" id="1.20.5.1930">
    <property type="match status" value="1"/>
</dbReference>
<evidence type="ECO:0000313" key="11">
    <source>
        <dbReference type="Proteomes" id="UP000280405"/>
    </source>
</evidence>
<keyword evidence="6" id="KW-0175">Coiled coil</keyword>
<feature type="coiled-coil region" evidence="6">
    <location>
        <begin position="431"/>
        <end position="458"/>
    </location>
</feature>
<dbReference type="PANTHER" id="PTHR24421:SF10">
    <property type="entry name" value="NITRATE_NITRITE SENSOR PROTEIN NARQ"/>
    <property type="match status" value="1"/>
</dbReference>
<keyword evidence="7" id="KW-0472">Membrane</keyword>
<protein>
    <recommendedName>
        <fullName evidence="2">histidine kinase</fullName>
        <ecNumber evidence="2">2.7.13.3</ecNumber>
    </recommendedName>
</protein>
<evidence type="ECO:0000259" key="9">
    <source>
        <dbReference type="SMART" id="SM00387"/>
    </source>
</evidence>
<keyword evidence="4 10" id="KW-0418">Kinase</keyword>
<keyword evidence="7" id="KW-0812">Transmembrane</keyword>
<dbReference type="Gene3D" id="2.60.120.260">
    <property type="entry name" value="Galactose-binding domain-like"/>
    <property type="match status" value="1"/>
</dbReference>
<evidence type="ECO:0000256" key="1">
    <source>
        <dbReference type="ARBA" id="ARBA00000085"/>
    </source>
</evidence>
<feature type="transmembrane region" description="Helical" evidence="7">
    <location>
        <begin position="355"/>
        <end position="374"/>
    </location>
</feature>
<evidence type="ECO:0000256" key="5">
    <source>
        <dbReference type="ARBA" id="ARBA00023012"/>
    </source>
</evidence>
<dbReference type="PANTHER" id="PTHR24421">
    <property type="entry name" value="NITRATE/NITRITE SENSOR PROTEIN NARX-RELATED"/>
    <property type="match status" value="1"/>
</dbReference>
<dbReference type="EMBL" id="RAXT01000012">
    <property type="protein sequence ID" value="RKG38279.1"/>
    <property type="molecule type" value="Genomic_DNA"/>
</dbReference>
<evidence type="ECO:0000256" key="8">
    <source>
        <dbReference type="SAM" id="SignalP"/>
    </source>
</evidence>
<sequence length="648" mass="74912">MQQSQSYRHCSKSWNTRLVLHCIFIFCVACSFTQNLFAETLLETDFNHHHNLCTVKFLTTQVVKADENLAKVPKQGWQDVQLPDNWETRWPDYSGSAWYRIVWEYQCLEGQENRPLALLIDRIIIAGIVYSNNELIWHDKSLVKPLSRSWNMPRYWVLPSTSLNQGRNEILVRVVDIASQNSGLGAVSIGQVEKISNIHEKLMFQRRTLYLVNLLLTFAFGTTSFLIWVFRRQEVAFGWFALNCFFWALFICNALITEPFPFTDSLTHSRLNLIFLVAYAYTLCLFVWRFANVIFVTLEKILFALTLVFTGILLFTPKHYLLFALSSAFLYSTFIFIANCILIQWIAFKKRKFDVSLLAAVFFSFIIIICHDLYLLHLKLYNEMAWTPFAAPITSLAISFILAWRISKNMHHIEKFNRTLKETIETVTFDLEQSLDKKHQLEIENMRLQERLNLAHDLHDGLGGSIVRSMILLEHSEKVEKPQVMSMFKLLRNDLRQVIDSGSSIGAKVPENPILWVAPLRHRFVQLFEEMDIQSTWTLANHWKNIPHPLHCLTLSRVAEEALTNIVKHSQATKVTISLVEDDDQRLILEITDNGQGFIVTTVQQGLHVGLQSMQVRVKRIGGEFEIHSEAGLTVIRATVPHKPRATA</sequence>
<keyword evidence="11" id="KW-1185">Reference proteome</keyword>
<dbReference type="SMART" id="SM00387">
    <property type="entry name" value="HATPase_c"/>
    <property type="match status" value="1"/>
</dbReference>
<feature type="transmembrane region" description="Helical" evidence="7">
    <location>
        <begin position="328"/>
        <end position="348"/>
    </location>
</feature>
<comment type="catalytic activity">
    <reaction evidence="1">
        <text>ATP + protein L-histidine = ADP + protein N-phospho-L-histidine.</text>
        <dbReference type="EC" id="2.7.13.3"/>
    </reaction>
</comment>
<dbReference type="GO" id="GO:0000160">
    <property type="term" value="P:phosphorelay signal transduction system"/>
    <property type="evidence" value="ECO:0007669"/>
    <property type="project" value="UniProtKB-KW"/>
</dbReference>
<feature type="transmembrane region" description="Helical" evidence="7">
    <location>
        <begin position="302"/>
        <end position="322"/>
    </location>
</feature>
<feature type="signal peptide" evidence="8">
    <location>
        <begin position="1"/>
        <end position="38"/>
    </location>
</feature>
<evidence type="ECO:0000256" key="7">
    <source>
        <dbReference type="SAM" id="Phobius"/>
    </source>
</evidence>
<feature type="transmembrane region" description="Helical" evidence="7">
    <location>
        <begin position="209"/>
        <end position="230"/>
    </location>
</feature>
<dbReference type="InterPro" id="IPR003594">
    <property type="entry name" value="HATPase_dom"/>
</dbReference>
<dbReference type="SUPFAM" id="SSF49785">
    <property type="entry name" value="Galactose-binding domain-like"/>
    <property type="match status" value="1"/>
</dbReference>
<evidence type="ECO:0000256" key="2">
    <source>
        <dbReference type="ARBA" id="ARBA00012438"/>
    </source>
</evidence>
<keyword evidence="8" id="KW-0732">Signal</keyword>
<keyword evidence="7" id="KW-1133">Transmembrane helix</keyword>
<feature type="domain" description="Histidine kinase/HSP90-like ATPase" evidence="9">
    <location>
        <begin position="550"/>
        <end position="644"/>
    </location>
</feature>
<evidence type="ECO:0000256" key="4">
    <source>
        <dbReference type="ARBA" id="ARBA00022777"/>
    </source>
</evidence>
<dbReference type="InterPro" id="IPR008979">
    <property type="entry name" value="Galactose-bd-like_sf"/>
</dbReference>
<accession>A0A3A8EVT7</accession>
<dbReference type="Pfam" id="PF02518">
    <property type="entry name" value="HATPase_c"/>
    <property type="match status" value="1"/>
</dbReference>
<dbReference type="EC" id="2.7.13.3" evidence="2"/>
<dbReference type="OrthoDB" id="9797605at2"/>
<feature type="transmembrane region" description="Helical" evidence="7">
    <location>
        <begin position="386"/>
        <end position="406"/>
    </location>
</feature>
<evidence type="ECO:0000313" key="10">
    <source>
        <dbReference type="EMBL" id="RKG38279.1"/>
    </source>
</evidence>
<feature type="transmembrane region" description="Helical" evidence="7">
    <location>
        <begin position="237"/>
        <end position="256"/>
    </location>
</feature>
<dbReference type="InterPro" id="IPR050482">
    <property type="entry name" value="Sensor_HK_TwoCompSys"/>
</dbReference>
<reference evidence="10 11" key="1">
    <citation type="submission" date="2018-09" db="EMBL/GenBank/DDBJ databases">
        <title>The draft genome of Acinetobacter spp. strains.</title>
        <authorList>
            <person name="Qin J."/>
            <person name="Feng Y."/>
            <person name="Zong Z."/>
        </authorList>
    </citation>
    <scope>NUCLEOTIDE SEQUENCE [LARGE SCALE GENOMIC DNA]</scope>
    <source>
        <strain evidence="10 11">WCHAc060115</strain>
    </source>
</reference>
<comment type="caution">
    <text evidence="10">The sequence shown here is derived from an EMBL/GenBank/DDBJ whole genome shotgun (WGS) entry which is preliminary data.</text>
</comment>
<name>A0A3A8EVT7_9GAMM</name>
<dbReference type="SUPFAM" id="SSF55874">
    <property type="entry name" value="ATPase domain of HSP90 chaperone/DNA topoisomerase II/histidine kinase"/>
    <property type="match status" value="1"/>
</dbReference>
<feature type="chain" id="PRO_5017257583" description="histidine kinase" evidence="8">
    <location>
        <begin position="39"/>
        <end position="648"/>
    </location>
</feature>